<dbReference type="InParanoid" id="A2EC60"/>
<dbReference type="Proteomes" id="UP000001542">
    <property type="component" value="Unassembled WGS sequence"/>
</dbReference>
<dbReference type="EMBL" id="DS113351">
    <property type="protein sequence ID" value="EAY09737.1"/>
    <property type="molecule type" value="Genomic_DNA"/>
</dbReference>
<protein>
    <submittedName>
        <fullName evidence="1">Uncharacterized protein</fullName>
    </submittedName>
</protein>
<accession>A2EC60</accession>
<dbReference type="VEuPathDB" id="TrichDB:TVAG_413870"/>
<dbReference type="Gene3D" id="3.90.70.10">
    <property type="entry name" value="Cysteine proteinases"/>
    <property type="match status" value="1"/>
</dbReference>
<dbReference type="AlphaFoldDB" id="A2EC60"/>
<dbReference type="KEGG" id="tva:4767661"/>
<organism evidence="1 2">
    <name type="scientific">Trichomonas vaginalis (strain ATCC PRA-98 / G3)</name>
    <dbReference type="NCBI Taxonomy" id="412133"/>
    <lineage>
        <taxon>Eukaryota</taxon>
        <taxon>Metamonada</taxon>
        <taxon>Parabasalia</taxon>
        <taxon>Trichomonadida</taxon>
        <taxon>Trichomonadidae</taxon>
        <taxon>Trichomonas</taxon>
    </lineage>
</organism>
<proteinExistence type="predicted"/>
<reference evidence="1" key="2">
    <citation type="journal article" date="2007" name="Science">
        <title>Draft genome sequence of the sexually transmitted pathogen Trichomonas vaginalis.</title>
        <authorList>
            <person name="Carlton J.M."/>
            <person name="Hirt R.P."/>
            <person name="Silva J.C."/>
            <person name="Delcher A.L."/>
            <person name="Schatz M."/>
            <person name="Zhao Q."/>
            <person name="Wortman J.R."/>
            <person name="Bidwell S.L."/>
            <person name="Alsmark U.C.M."/>
            <person name="Besteiro S."/>
            <person name="Sicheritz-Ponten T."/>
            <person name="Noel C.J."/>
            <person name="Dacks J.B."/>
            <person name="Foster P.G."/>
            <person name="Simillion C."/>
            <person name="Van de Peer Y."/>
            <person name="Miranda-Saavedra D."/>
            <person name="Barton G.J."/>
            <person name="Westrop G.D."/>
            <person name="Mueller S."/>
            <person name="Dessi D."/>
            <person name="Fiori P.L."/>
            <person name="Ren Q."/>
            <person name="Paulsen I."/>
            <person name="Zhang H."/>
            <person name="Bastida-Corcuera F.D."/>
            <person name="Simoes-Barbosa A."/>
            <person name="Brown M.T."/>
            <person name="Hayes R.D."/>
            <person name="Mukherjee M."/>
            <person name="Okumura C.Y."/>
            <person name="Schneider R."/>
            <person name="Smith A.J."/>
            <person name="Vanacova S."/>
            <person name="Villalvazo M."/>
            <person name="Haas B.J."/>
            <person name="Pertea M."/>
            <person name="Feldblyum T.V."/>
            <person name="Utterback T.R."/>
            <person name="Shu C.L."/>
            <person name="Osoegawa K."/>
            <person name="de Jong P.J."/>
            <person name="Hrdy I."/>
            <person name="Horvathova L."/>
            <person name="Zubacova Z."/>
            <person name="Dolezal P."/>
            <person name="Malik S.B."/>
            <person name="Logsdon J.M. Jr."/>
            <person name="Henze K."/>
            <person name="Gupta A."/>
            <person name="Wang C.C."/>
            <person name="Dunne R.L."/>
            <person name="Upcroft J.A."/>
            <person name="Upcroft P."/>
            <person name="White O."/>
            <person name="Salzberg S.L."/>
            <person name="Tang P."/>
            <person name="Chiu C.-H."/>
            <person name="Lee Y.-S."/>
            <person name="Embley T.M."/>
            <person name="Coombs G.H."/>
            <person name="Mottram J.C."/>
            <person name="Tachezy J."/>
            <person name="Fraser-Liggett C.M."/>
            <person name="Johnson P.J."/>
        </authorList>
    </citation>
    <scope>NUCLEOTIDE SEQUENCE [LARGE SCALE GENOMIC DNA]</scope>
    <source>
        <strain evidence="1">G3</strain>
    </source>
</reference>
<evidence type="ECO:0000313" key="1">
    <source>
        <dbReference type="EMBL" id="EAY09737.1"/>
    </source>
</evidence>
<dbReference type="RefSeq" id="XP_001321960.1">
    <property type="nucleotide sequence ID" value="XM_001321925.1"/>
</dbReference>
<dbReference type="InterPro" id="IPR038765">
    <property type="entry name" value="Papain-like_cys_pep_sf"/>
</dbReference>
<dbReference type="SUPFAM" id="SSF54001">
    <property type="entry name" value="Cysteine proteinases"/>
    <property type="match status" value="1"/>
</dbReference>
<gene>
    <name evidence="1" type="ORF">TVAG_413870</name>
</gene>
<dbReference type="VEuPathDB" id="TrichDB:TVAGG3_0205180"/>
<evidence type="ECO:0000313" key="2">
    <source>
        <dbReference type="Proteomes" id="UP000001542"/>
    </source>
</evidence>
<sequence>MQNDFYLQFVRHNIIKVLLFQSVPTNIFFNFVDRNYITGLTNVAAFPNLRNASNQNDTNVHPGRSIKPTEFVKFPVFDVTALCSSWAPSVTSAMTISVSRWAGEFVNFSLQFILDCDIIGDSCVERTPLFAYKPFWTYHPPEYESWDTPGD</sequence>
<reference evidence="1" key="1">
    <citation type="submission" date="2006-10" db="EMBL/GenBank/DDBJ databases">
        <authorList>
            <person name="Amadeo P."/>
            <person name="Zhao Q."/>
            <person name="Wortman J."/>
            <person name="Fraser-Liggett C."/>
            <person name="Carlton J."/>
        </authorList>
    </citation>
    <scope>NUCLEOTIDE SEQUENCE</scope>
    <source>
        <strain evidence="1">G3</strain>
    </source>
</reference>
<name>A2EC60_TRIV3</name>
<keyword evidence="2" id="KW-1185">Reference proteome</keyword>